<feature type="domain" description="Carbamoyl-phosphate synthase small subunit N-terminal" evidence="9">
    <location>
        <begin position="4"/>
        <end position="134"/>
    </location>
</feature>
<evidence type="ECO:0000256" key="5">
    <source>
        <dbReference type="ARBA" id="ARBA00022840"/>
    </source>
</evidence>
<evidence type="ECO:0000256" key="7">
    <source>
        <dbReference type="ARBA" id="ARBA00048816"/>
    </source>
</evidence>
<dbReference type="STRING" id="407036.SAMN05216243_2672"/>
<dbReference type="SUPFAM" id="SSF52021">
    <property type="entry name" value="Carbamoyl phosphate synthetase, small subunit N-terminal domain"/>
    <property type="match status" value="1"/>
</dbReference>
<dbReference type="HAMAP" id="MF_01209">
    <property type="entry name" value="CPSase_S_chain"/>
    <property type="match status" value="1"/>
</dbReference>
<name>A0A1G9AQZ8_9BACI</name>
<dbReference type="GO" id="GO:0006207">
    <property type="term" value="P:'de novo' pyrimidine nucleobase biosynthetic process"/>
    <property type="evidence" value="ECO:0007669"/>
    <property type="project" value="InterPro"/>
</dbReference>
<dbReference type="InterPro" id="IPR017926">
    <property type="entry name" value="GATASE"/>
</dbReference>
<evidence type="ECO:0000256" key="8">
    <source>
        <dbReference type="HAMAP-Rule" id="MF_01209"/>
    </source>
</evidence>
<evidence type="ECO:0000256" key="6">
    <source>
        <dbReference type="ARBA" id="ARBA00022962"/>
    </source>
</evidence>
<comment type="catalytic activity">
    <reaction evidence="7 8">
        <text>hydrogencarbonate + L-glutamine + 2 ATP + H2O = carbamoyl phosphate + L-glutamate + 2 ADP + phosphate + 2 H(+)</text>
        <dbReference type="Rhea" id="RHEA:18633"/>
        <dbReference type="ChEBI" id="CHEBI:15377"/>
        <dbReference type="ChEBI" id="CHEBI:15378"/>
        <dbReference type="ChEBI" id="CHEBI:17544"/>
        <dbReference type="ChEBI" id="CHEBI:29985"/>
        <dbReference type="ChEBI" id="CHEBI:30616"/>
        <dbReference type="ChEBI" id="CHEBI:43474"/>
        <dbReference type="ChEBI" id="CHEBI:58228"/>
        <dbReference type="ChEBI" id="CHEBI:58359"/>
        <dbReference type="ChEBI" id="CHEBI:456216"/>
        <dbReference type="EC" id="6.3.5.5"/>
    </reaction>
</comment>
<comment type="function">
    <text evidence="8">Small subunit of the glutamine-dependent carbamoyl phosphate synthetase (CPSase). CPSase catalyzes the formation of carbamoyl phosphate from the ammonia moiety of glutamine, carbonate, and phosphate donated by ATP, constituting the first step of 2 biosynthetic pathways, one leading to arginine and/or urea and the other to pyrimidine nucleotides. The small subunit (glutamine amidotransferase) binds and cleaves glutamine to supply the large subunit with the substrate ammonia.</text>
</comment>
<dbReference type="InterPro" id="IPR036480">
    <property type="entry name" value="CarbP_synth_ssu_N_sf"/>
</dbReference>
<comment type="similarity">
    <text evidence="2 8">Belongs to the CarA family.</text>
</comment>
<dbReference type="NCBIfam" id="NF009475">
    <property type="entry name" value="PRK12838.1"/>
    <property type="match status" value="1"/>
</dbReference>
<dbReference type="GO" id="GO:0044205">
    <property type="term" value="P:'de novo' UMP biosynthetic process"/>
    <property type="evidence" value="ECO:0007669"/>
    <property type="project" value="UniProtKB-UniRule"/>
</dbReference>
<dbReference type="PROSITE" id="PS51273">
    <property type="entry name" value="GATASE_TYPE_1"/>
    <property type="match status" value="1"/>
</dbReference>
<keyword evidence="6 8" id="KW-0315">Glutamine amidotransferase</keyword>
<dbReference type="GO" id="GO:0004359">
    <property type="term" value="F:glutaminase activity"/>
    <property type="evidence" value="ECO:0007669"/>
    <property type="project" value="RHEA"/>
</dbReference>
<dbReference type="Gene3D" id="3.40.50.880">
    <property type="match status" value="1"/>
</dbReference>
<dbReference type="Proteomes" id="UP000198694">
    <property type="component" value="Unassembled WGS sequence"/>
</dbReference>
<evidence type="ECO:0000313" key="11">
    <source>
        <dbReference type="Proteomes" id="UP000198694"/>
    </source>
</evidence>
<dbReference type="EC" id="6.3.5.5" evidence="8"/>
<feature type="binding site" evidence="8">
    <location>
        <position position="227"/>
    </location>
    <ligand>
        <name>L-glutamine</name>
        <dbReference type="ChEBI" id="CHEBI:58359"/>
    </ligand>
</feature>
<feature type="binding site" evidence="8">
    <location>
        <position position="225"/>
    </location>
    <ligand>
        <name>L-glutamine</name>
        <dbReference type="ChEBI" id="CHEBI:58359"/>
    </ligand>
</feature>
<keyword evidence="4 8" id="KW-0547">Nucleotide-binding</keyword>
<dbReference type="PRINTS" id="PR00096">
    <property type="entry name" value="GATASE"/>
</dbReference>
<feature type="active site" evidence="8">
    <location>
        <position position="339"/>
    </location>
</feature>
<evidence type="ECO:0000259" key="9">
    <source>
        <dbReference type="SMART" id="SM01097"/>
    </source>
</evidence>
<evidence type="ECO:0000313" key="10">
    <source>
        <dbReference type="EMBL" id="SDK29698.1"/>
    </source>
</evidence>
<gene>
    <name evidence="8" type="primary">carA</name>
    <name evidence="10" type="ORF">SAMN05216243_2672</name>
</gene>
<feature type="binding site" evidence="8">
    <location>
        <position position="48"/>
    </location>
    <ligand>
        <name>L-glutamine</name>
        <dbReference type="ChEBI" id="CHEBI:58359"/>
    </ligand>
</feature>
<dbReference type="Gene3D" id="3.50.30.20">
    <property type="entry name" value="Carbamoyl-phosphate synthase small subunit, N-terminal domain"/>
    <property type="match status" value="1"/>
</dbReference>
<dbReference type="GO" id="GO:0005524">
    <property type="term" value="F:ATP binding"/>
    <property type="evidence" value="ECO:0007669"/>
    <property type="project" value="UniProtKB-UniRule"/>
</dbReference>
<accession>A0A1G9AQZ8</accession>
<comment type="subunit">
    <text evidence="8">Composed of two chains; the small (or glutamine) chain promotes the hydrolysis of glutamine to ammonia, which is used by the large (or ammonia) chain to synthesize carbamoyl phosphate. Tetramer of heterodimers (alpha,beta)4.</text>
</comment>
<feature type="region of interest" description="CPSase" evidence="8">
    <location>
        <begin position="1"/>
        <end position="176"/>
    </location>
</feature>
<feature type="binding site" evidence="8">
    <location>
        <position position="256"/>
    </location>
    <ligand>
        <name>L-glutamine</name>
        <dbReference type="ChEBI" id="CHEBI:58359"/>
    </ligand>
</feature>
<keyword evidence="8" id="KW-0055">Arginine biosynthesis</keyword>
<dbReference type="CDD" id="cd01744">
    <property type="entry name" value="GATase1_CPSase"/>
    <property type="match status" value="1"/>
</dbReference>
<keyword evidence="11" id="KW-1185">Reference proteome</keyword>
<dbReference type="SUPFAM" id="SSF52317">
    <property type="entry name" value="Class I glutamine amidotransferase-like"/>
    <property type="match status" value="1"/>
</dbReference>
<dbReference type="AlphaFoldDB" id="A0A1G9AQZ8"/>
<dbReference type="InterPro" id="IPR035686">
    <property type="entry name" value="CPSase_GATase1"/>
</dbReference>
<feature type="binding site" evidence="8">
    <location>
        <position position="253"/>
    </location>
    <ligand>
        <name>L-glutamine</name>
        <dbReference type="ChEBI" id="CHEBI:58359"/>
    </ligand>
</feature>
<dbReference type="Pfam" id="PF00117">
    <property type="entry name" value="GATase"/>
    <property type="match status" value="1"/>
</dbReference>
<comment type="catalytic activity">
    <reaction evidence="8">
        <text>L-glutamine + H2O = L-glutamate + NH4(+)</text>
        <dbReference type="Rhea" id="RHEA:15889"/>
        <dbReference type="ChEBI" id="CHEBI:15377"/>
        <dbReference type="ChEBI" id="CHEBI:28938"/>
        <dbReference type="ChEBI" id="CHEBI:29985"/>
        <dbReference type="ChEBI" id="CHEBI:58359"/>
    </reaction>
</comment>
<feature type="binding site" evidence="8">
    <location>
        <position position="296"/>
    </location>
    <ligand>
        <name>L-glutamine</name>
        <dbReference type="ChEBI" id="CHEBI:58359"/>
    </ligand>
</feature>
<feature type="binding site" evidence="8">
    <location>
        <position position="294"/>
    </location>
    <ligand>
        <name>L-glutamine</name>
        <dbReference type="ChEBI" id="CHEBI:58359"/>
    </ligand>
</feature>
<dbReference type="InterPro" id="IPR002474">
    <property type="entry name" value="CarbamoylP_synth_ssu_N"/>
</dbReference>
<organism evidence="10 11">
    <name type="scientific">Sediminibacillus albus</name>
    <dbReference type="NCBI Taxonomy" id="407036"/>
    <lineage>
        <taxon>Bacteria</taxon>
        <taxon>Bacillati</taxon>
        <taxon>Bacillota</taxon>
        <taxon>Bacilli</taxon>
        <taxon>Bacillales</taxon>
        <taxon>Bacillaceae</taxon>
        <taxon>Sediminibacillus</taxon>
    </lineage>
</organism>
<comment type="pathway">
    <text evidence="8">Pyrimidine metabolism; UMP biosynthesis via de novo pathway; (S)-dihydroorotate from bicarbonate: step 1/3.</text>
</comment>
<keyword evidence="3 8" id="KW-0436">Ligase</keyword>
<dbReference type="PRINTS" id="PR00097">
    <property type="entry name" value="ANTSNTHASEII"/>
</dbReference>
<dbReference type="PRINTS" id="PR00099">
    <property type="entry name" value="CPSGATASE"/>
</dbReference>
<evidence type="ECO:0000256" key="2">
    <source>
        <dbReference type="ARBA" id="ARBA00007800"/>
    </source>
</evidence>
<proteinExistence type="inferred from homology"/>
<dbReference type="GO" id="GO:0006526">
    <property type="term" value="P:L-arginine biosynthetic process"/>
    <property type="evidence" value="ECO:0007669"/>
    <property type="project" value="UniProtKB-UniRule"/>
</dbReference>
<keyword evidence="8" id="KW-0665">Pyrimidine biosynthesis</keyword>
<dbReference type="PANTHER" id="PTHR43418:SF7">
    <property type="entry name" value="CARBAMOYL-PHOSPHATE SYNTHASE SMALL CHAIN"/>
    <property type="match status" value="1"/>
</dbReference>
<dbReference type="UniPathway" id="UPA00068">
    <property type="reaction ID" value="UER00171"/>
</dbReference>
<dbReference type="Pfam" id="PF00988">
    <property type="entry name" value="CPSase_sm_chain"/>
    <property type="match status" value="1"/>
</dbReference>
<reference evidence="10 11" key="1">
    <citation type="submission" date="2016-10" db="EMBL/GenBank/DDBJ databases">
        <authorList>
            <person name="de Groot N.N."/>
        </authorList>
    </citation>
    <scope>NUCLEOTIDE SEQUENCE [LARGE SCALE GENOMIC DNA]</scope>
    <source>
        <strain evidence="10 11">CGMCC 1.6502</strain>
    </source>
</reference>
<evidence type="ECO:0000256" key="1">
    <source>
        <dbReference type="ARBA" id="ARBA00005077"/>
    </source>
</evidence>
<dbReference type="InterPro" id="IPR050472">
    <property type="entry name" value="Anth_synth/Amidotransfase"/>
</dbReference>
<dbReference type="GO" id="GO:0004088">
    <property type="term" value="F:carbamoyl-phosphate synthase (glutamine-hydrolyzing) activity"/>
    <property type="evidence" value="ECO:0007669"/>
    <property type="project" value="UniProtKB-UniRule"/>
</dbReference>
<evidence type="ECO:0000256" key="3">
    <source>
        <dbReference type="ARBA" id="ARBA00022598"/>
    </source>
</evidence>
<keyword evidence="8" id="KW-0028">Amino-acid biosynthesis</keyword>
<dbReference type="PANTHER" id="PTHR43418">
    <property type="entry name" value="MULTIFUNCTIONAL TRYPTOPHAN BIOSYNTHESIS PROTEIN-RELATED"/>
    <property type="match status" value="1"/>
</dbReference>
<dbReference type="RefSeq" id="WP_245690143.1">
    <property type="nucleotide sequence ID" value="NZ_FNFL01000004.1"/>
</dbReference>
<dbReference type="GO" id="GO:0006541">
    <property type="term" value="P:glutamine metabolic process"/>
    <property type="evidence" value="ECO:0007669"/>
    <property type="project" value="InterPro"/>
</dbReference>
<dbReference type="InterPro" id="IPR029062">
    <property type="entry name" value="Class_I_gatase-like"/>
</dbReference>
<feature type="active site" description="Nucleophile" evidence="8">
    <location>
        <position position="252"/>
    </location>
</feature>
<dbReference type="UniPathway" id="UPA00070">
    <property type="reaction ID" value="UER00115"/>
</dbReference>
<feature type="binding site" evidence="8">
    <location>
        <position position="297"/>
    </location>
    <ligand>
        <name>L-glutamine</name>
        <dbReference type="ChEBI" id="CHEBI:58359"/>
    </ligand>
</feature>
<comment type="pathway">
    <text evidence="1 8">Amino-acid biosynthesis; L-arginine biosynthesis; carbamoyl phosphate from bicarbonate: step 1/1.</text>
</comment>
<dbReference type="SMART" id="SM01097">
    <property type="entry name" value="CPSase_sm_chain"/>
    <property type="match status" value="1"/>
</dbReference>
<dbReference type="InterPro" id="IPR006274">
    <property type="entry name" value="CarbamoylP_synth_ssu"/>
</dbReference>
<feature type="active site" evidence="8">
    <location>
        <position position="337"/>
    </location>
</feature>
<sequence>MNEITGYLVLSTGDVLEGKWLGEEIAAEGELVFNTAMTGYQEVMTDPSYAGQIVTMTYPLIGNYGFNDFDHESLKPSLAGLIISSPCHTPEHYQASFTLTEMVSQYKIPTLYDIDTRALTRIIRENGEVYGKITSNKQAAPKMIKVDTEVVKKVSVTKITKVKGKNTSSHLPGKGPHVVVYDYGYKHSITDTLAELGCNVTVVPYDTPPAVIKELQPEGIVLSNGPGDPKYLSYLGGHIREVTDKYPTLGICLGHQLVALAHGGQTERLPYGHRGSNHPVKDLTTGKVFITSQNHGYVVDMDSVELANWDISHINVNDRSVEGLVHRTKPVMTVQFHPEAHPGPIDTYKIFKEFLSKIPDKGEKQHA</sequence>
<dbReference type="NCBIfam" id="TIGR01368">
    <property type="entry name" value="CPSaseIIsmall"/>
    <property type="match status" value="1"/>
</dbReference>
<evidence type="ECO:0000256" key="4">
    <source>
        <dbReference type="ARBA" id="ARBA00022741"/>
    </source>
</evidence>
<protein>
    <recommendedName>
        <fullName evidence="8">Carbamoyl phosphate synthase small chain</fullName>
        <ecNumber evidence="8">6.3.5.5</ecNumber>
    </recommendedName>
    <alternativeName>
        <fullName evidence="8">Carbamoyl phosphate synthetase glutamine chain</fullName>
    </alternativeName>
</protein>
<keyword evidence="5 8" id="KW-0067">ATP-binding</keyword>
<dbReference type="EMBL" id="FNFL01000004">
    <property type="protein sequence ID" value="SDK29698.1"/>
    <property type="molecule type" value="Genomic_DNA"/>
</dbReference>